<proteinExistence type="predicted"/>
<reference evidence="1" key="1">
    <citation type="submission" date="2019-09" db="EMBL/GenBank/DDBJ databases">
        <title>Draft genome information of white flower Hibiscus syriacus.</title>
        <authorList>
            <person name="Kim Y.-M."/>
        </authorList>
    </citation>
    <scope>NUCLEOTIDE SEQUENCE [LARGE SCALE GENOMIC DNA]</scope>
    <source>
        <strain evidence="1">YM2019G1</strain>
    </source>
</reference>
<evidence type="ECO:0008006" key="3">
    <source>
        <dbReference type="Google" id="ProtNLM"/>
    </source>
</evidence>
<dbReference type="Proteomes" id="UP000436088">
    <property type="component" value="Unassembled WGS sequence"/>
</dbReference>
<gene>
    <name evidence="1" type="ORF">F3Y22_tig00110597pilonHSYRG00167</name>
</gene>
<evidence type="ECO:0000313" key="2">
    <source>
        <dbReference type="Proteomes" id="UP000436088"/>
    </source>
</evidence>
<dbReference type="EMBL" id="VEPZ02001044">
    <property type="protein sequence ID" value="KAE8698428.1"/>
    <property type="molecule type" value="Genomic_DNA"/>
</dbReference>
<comment type="caution">
    <text evidence="1">The sequence shown here is derived from an EMBL/GenBank/DDBJ whole genome shotgun (WGS) entry which is preliminary data.</text>
</comment>
<dbReference type="PANTHER" id="PTHR47723">
    <property type="entry name" value="OS05G0353850 PROTEIN"/>
    <property type="match status" value="1"/>
</dbReference>
<protein>
    <recommendedName>
        <fullName evidence="3">RNase H type-1 domain-containing protein</fullName>
    </recommendedName>
</protein>
<sequence>MTALKDTRLRSSQTALYRGLIRDHHGNWIVGFNKYVGISQSLHVELSGILEAHSDPLALVQAISKAWIIEFILVRREANSYADFMAKLSSFDGVSSVFVNPPQGVIKLLNRDLRGPLF</sequence>
<accession>A0A6A3A2L3</accession>
<dbReference type="InterPro" id="IPR053151">
    <property type="entry name" value="RNase_H-like"/>
</dbReference>
<organism evidence="1 2">
    <name type="scientific">Hibiscus syriacus</name>
    <name type="common">Rose of Sharon</name>
    <dbReference type="NCBI Taxonomy" id="106335"/>
    <lineage>
        <taxon>Eukaryota</taxon>
        <taxon>Viridiplantae</taxon>
        <taxon>Streptophyta</taxon>
        <taxon>Embryophyta</taxon>
        <taxon>Tracheophyta</taxon>
        <taxon>Spermatophyta</taxon>
        <taxon>Magnoliopsida</taxon>
        <taxon>eudicotyledons</taxon>
        <taxon>Gunneridae</taxon>
        <taxon>Pentapetalae</taxon>
        <taxon>rosids</taxon>
        <taxon>malvids</taxon>
        <taxon>Malvales</taxon>
        <taxon>Malvaceae</taxon>
        <taxon>Malvoideae</taxon>
        <taxon>Hibiscus</taxon>
    </lineage>
</organism>
<dbReference type="PANTHER" id="PTHR47723:SF19">
    <property type="entry name" value="POLYNUCLEOTIDYL TRANSFERASE, RIBONUCLEASE H-LIKE SUPERFAMILY PROTEIN"/>
    <property type="match status" value="1"/>
</dbReference>
<evidence type="ECO:0000313" key="1">
    <source>
        <dbReference type="EMBL" id="KAE8698428.1"/>
    </source>
</evidence>
<keyword evidence="2" id="KW-1185">Reference proteome</keyword>
<name>A0A6A3A2L3_HIBSY</name>
<dbReference type="AlphaFoldDB" id="A0A6A3A2L3"/>